<gene>
    <name evidence="1" type="ORF">GMARGA_LOCUS35989</name>
</gene>
<comment type="caution">
    <text evidence="1">The sequence shown here is derived from an EMBL/GenBank/DDBJ whole genome shotgun (WGS) entry which is preliminary data.</text>
</comment>
<name>A0ABN7WYF8_GIGMA</name>
<protein>
    <submittedName>
        <fullName evidence="1">7033_t:CDS:1</fullName>
    </submittedName>
</protein>
<feature type="non-terminal residue" evidence="1">
    <location>
        <position position="1"/>
    </location>
</feature>
<keyword evidence="2" id="KW-1185">Reference proteome</keyword>
<feature type="non-terminal residue" evidence="1">
    <location>
        <position position="151"/>
    </location>
</feature>
<organism evidence="1 2">
    <name type="scientific">Gigaspora margarita</name>
    <dbReference type="NCBI Taxonomy" id="4874"/>
    <lineage>
        <taxon>Eukaryota</taxon>
        <taxon>Fungi</taxon>
        <taxon>Fungi incertae sedis</taxon>
        <taxon>Mucoromycota</taxon>
        <taxon>Glomeromycotina</taxon>
        <taxon>Glomeromycetes</taxon>
        <taxon>Diversisporales</taxon>
        <taxon>Gigasporaceae</taxon>
        <taxon>Gigaspora</taxon>
    </lineage>
</organism>
<proteinExistence type="predicted"/>
<evidence type="ECO:0000313" key="2">
    <source>
        <dbReference type="Proteomes" id="UP000789901"/>
    </source>
</evidence>
<evidence type="ECO:0000313" key="1">
    <source>
        <dbReference type="EMBL" id="CAG8842447.1"/>
    </source>
</evidence>
<dbReference type="Proteomes" id="UP000789901">
    <property type="component" value="Unassembled WGS sequence"/>
</dbReference>
<dbReference type="EMBL" id="CAJVQB010069013">
    <property type="protein sequence ID" value="CAG8842447.1"/>
    <property type="molecule type" value="Genomic_DNA"/>
</dbReference>
<reference evidence="1 2" key="1">
    <citation type="submission" date="2021-06" db="EMBL/GenBank/DDBJ databases">
        <authorList>
            <person name="Kallberg Y."/>
            <person name="Tangrot J."/>
            <person name="Rosling A."/>
        </authorList>
    </citation>
    <scope>NUCLEOTIDE SEQUENCE [LARGE SCALE GENOMIC DNA]</scope>
    <source>
        <strain evidence="1 2">120-4 pot B 10/14</strain>
    </source>
</reference>
<accession>A0ABN7WYF8</accession>
<sequence length="151" mass="17505">IEENTPTNSSDIPSLTKNKRVRQFSEIWNYFIKGAEKSYSHYKTTCYYCLSKKSWAKGKPAKLEVHLANECSTCPENISRYWQKKVAERKSNYISTISQLDQKITKAWIMAGILFNVIENPFIIDMFKEVLPAYNPLSRGTLLGRLLDEEI</sequence>